<dbReference type="PATRIC" id="fig|1227481.4.peg.1551"/>
<evidence type="ECO:0000313" key="4">
    <source>
        <dbReference type="Proteomes" id="UP000011689"/>
    </source>
</evidence>
<dbReference type="EMBL" id="AOJO01000035">
    <property type="protein sequence ID" value="ELZ56762.1"/>
    <property type="molecule type" value="Genomic_DNA"/>
</dbReference>
<keyword evidence="2" id="KW-0472">Membrane</keyword>
<name>M0FBZ6_9EURY</name>
<reference evidence="3 4" key="1">
    <citation type="journal article" date="2014" name="PLoS Genet.">
        <title>Phylogenetically driven sequencing of extremely halophilic archaea reveals strategies for static and dynamic osmo-response.</title>
        <authorList>
            <person name="Becker E.A."/>
            <person name="Seitzer P.M."/>
            <person name="Tritt A."/>
            <person name="Larsen D."/>
            <person name="Krusor M."/>
            <person name="Yao A.I."/>
            <person name="Wu D."/>
            <person name="Madern D."/>
            <person name="Eisen J.A."/>
            <person name="Darling A.E."/>
            <person name="Facciotti M.T."/>
        </authorList>
    </citation>
    <scope>NUCLEOTIDE SEQUENCE [LARGE SCALE GENOMIC DNA]</scope>
    <source>
        <strain evidence="3 4">ATCC 700873</strain>
    </source>
</reference>
<sequence length="549" mass="60773">MSAQSDGANTSDLTLSELQEDGTSYSNSPESIRISGEEMYWLIHWPAGISGNPGDPSDNYWRYLSPDTVVDRNSVWIRSINTDEPKDLTVTVATYDIAEREVYNDRTNTTTTEQYAVNVTTKDRNVTISRGWAIEEIPLGQSDGHDEVTVWVQNDEGNPSEELRWTFEHKSVATTQGLPFSSWGGLLQWSMVIFVIPLGIGGVVELAGSKRLIDRTAKGIGWGYGAWTALFAVVGAIIVASFWGNIADLLVDYPWVMVLYVLLFLGALMLETFEQHTKRVRFERDELRETTTPSDEVGVDVLGSDEKTLTVIDKPDEPARVASDGLMAFLARAATGKAARLRTVDPGHDDADLHGETDTWKDPLRCQSEVRKGNVDMRAFVHPMSPQVVDYEPEGWDFSMPELSDADDYTKFASKLALTLLAAGVAWWLSIGLLSVAAIVVGAAWIGLRPREGYARVWAAPVHYRSARATAFHLAEETDAGETIEEEREMRLQTEISRESDVLEAVDDRDSTLIHGQFAPEDERPSSVDGGKTSDRKKPRANGHGGDDE</sequence>
<feature type="transmembrane region" description="Helical" evidence="2">
    <location>
        <begin position="220"/>
        <end position="243"/>
    </location>
</feature>
<gene>
    <name evidence="3" type="ORF">C467_07812</name>
</gene>
<evidence type="ECO:0000313" key="3">
    <source>
        <dbReference type="EMBL" id="ELZ56762.1"/>
    </source>
</evidence>
<protein>
    <submittedName>
        <fullName evidence="3">Uncharacterized protein</fullName>
    </submittedName>
</protein>
<feature type="compositionally biased region" description="Basic and acidic residues" evidence="1">
    <location>
        <begin position="521"/>
        <end position="536"/>
    </location>
</feature>
<keyword evidence="2" id="KW-1133">Transmembrane helix</keyword>
<feature type="region of interest" description="Disordered" evidence="1">
    <location>
        <begin position="1"/>
        <end position="30"/>
    </location>
</feature>
<evidence type="ECO:0000256" key="2">
    <source>
        <dbReference type="SAM" id="Phobius"/>
    </source>
</evidence>
<dbReference type="Proteomes" id="UP000011689">
    <property type="component" value="Unassembled WGS sequence"/>
</dbReference>
<feature type="transmembrane region" description="Helical" evidence="2">
    <location>
        <begin position="186"/>
        <end position="208"/>
    </location>
</feature>
<feature type="compositionally biased region" description="Basic and acidic residues" evidence="1">
    <location>
        <begin position="493"/>
        <end position="512"/>
    </location>
</feature>
<feature type="transmembrane region" description="Helical" evidence="2">
    <location>
        <begin position="420"/>
        <end position="446"/>
    </location>
</feature>
<feature type="transmembrane region" description="Helical" evidence="2">
    <location>
        <begin position="255"/>
        <end position="273"/>
    </location>
</feature>
<keyword evidence="4" id="KW-1185">Reference proteome</keyword>
<accession>M0FBZ6</accession>
<proteinExistence type="predicted"/>
<dbReference type="AlphaFoldDB" id="M0FBZ6"/>
<comment type="caution">
    <text evidence="3">The sequence shown here is derived from an EMBL/GenBank/DDBJ whole genome shotgun (WGS) entry which is preliminary data.</text>
</comment>
<keyword evidence="2" id="KW-0812">Transmembrane</keyword>
<organism evidence="3 4">
    <name type="scientific">Halorubrum hochstenium ATCC 700873</name>
    <dbReference type="NCBI Taxonomy" id="1227481"/>
    <lineage>
        <taxon>Archaea</taxon>
        <taxon>Methanobacteriati</taxon>
        <taxon>Methanobacteriota</taxon>
        <taxon>Stenosarchaea group</taxon>
        <taxon>Halobacteria</taxon>
        <taxon>Halobacteriales</taxon>
        <taxon>Haloferacaceae</taxon>
        <taxon>Halorubrum</taxon>
    </lineage>
</organism>
<dbReference type="STRING" id="1227481.C467_07812"/>
<feature type="region of interest" description="Disordered" evidence="1">
    <location>
        <begin position="493"/>
        <end position="549"/>
    </location>
</feature>
<evidence type="ECO:0000256" key="1">
    <source>
        <dbReference type="SAM" id="MobiDB-lite"/>
    </source>
</evidence>